<sequence>MSQKPVSADSMLFNVGAETGVLGGLMLDNDRWDEIAPLLNSGDFYYGQHQTIFREIERLVSAGRPIDLITLSESMERKALLERCGGFAYLAELSKNTPSAANIVAYAEIVREYSRKRRLVKLGHELHQQALSGDTDITGLIEKAEKQLFSLTQQASNSEACLSVTTQVSETIGWLESVSGGSGVTGTPTGFAELDEKTCGWQDGDLILLGARPSMGKTAEALKHAVAALEGSPDKTVQFYSIEMPTQQLILRLLSMLSRVPFDHLRKGKLSEGQWVLLSEAMAQLSSWEGRLLIDDTSYQTPSTLRISARRNVRKYGQPSLILVDYLQLMSCPGKENRTQEIQEISRSLKSLAKEIKCPVAALSQLNRSVEQRQDKRPMVSDLRDSGSLEQDADLIMFLYRDEVYDEHTPDKGIAEIILGKQRQGPLGTVKARFDGEYMRFSEYHLGYGDSVEVNHG</sequence>
<keyword evidence="8 12" id="KW-0238">DNA-binding</keyword>
<comment type="catalytic activity">
    <reaction evidence="10 12">
        <text>ATP + H2O = ADP + phosphate + H(+)</text>
        <dbReference type="Rhea" id="RHEA:13065"/>
        <dbReference type="ChEBI" id="CHEBI:15377"/>
        <dbReference type="ChEBI" id="CHEBI:15378"/>
        <dbReference type="ChEBI" id="CHEBI:30616"/>
        <dbReference type="ChEBI" id="CHEBI:43474"/>
        <dbReference type="ChEBI" id="CHEBI:456216"/>
        <dbReference type="EC" id="5.6.2.3"/>
    </reaction>
</comment>
<dbReference type="InterPro" id="IPR036185">
    <property type="entry name" value="DNA_heli_DnaB-like_N_sf"/>
</dbReference>
<keyword evidence="3 12" id="KW-0235">DNA replication</keyword>
<keyword evidence="5 12" id="KW-0378">Hydrolase</keyword>
<dbReference type="SUPFAM" id="SSF52540">
    <property type="entry name" value="P-loop containing nucleoside triphosphate hydrolases"/>
    <property type="match status" value="1"/>
</dbReference>
<organism evidence="14">
    <name type="scientific">Salmonella enterica subsp. enterica serovar Weltevreden</name>
    <dbReference type="NCBI Taxonomy" id="57743"/>
    <lineage>
        <taxon>Bacteria</taxon>
        <taxon>Pseudomonadati</taxon>
        <taxon>Pseudomonadota</taxon>
        <taxon>Gammaproteobacteria</taxon>
        <taxon>Enterobacterales</taxon>
        <taxon>Enterobacteriaceae</taxon>
        <taxon>Salmonella</taxon>
    </lineage>
</organism>
<dbReference type="GO" id="GO:0005524">
    <property type="term" value="F:ATP binding"/>
    <property type="evidence" value="ECO:0007669"/>
    <property type="project" value="UniProtKB-UniRule"/>
</dbReference>
<accession>A0A5T4EFJ7</accession>
<reference evidence="14" key="1">
    <citation type="submission" date="2019-06" db="EMBL/GenBank/DDBJ databases">
        <authorList>
            <person name="Ashton P.M."/>
            <person name="Dallman T."/>
            <person name="Nair S."/>
            <person name="De Pinna E."/>
            <person name="Peters T."/>
            <person name="Grant K."/>
        </authorList>
    </citation>
    <scope>NUCLEOTIDE SEQUENCE</scope>
    <source>
        <strain evidence="14">751203</strain>
    </source>
</reference>
<comment type="similarity">
    <text evidence="1 12">Belongs to the helicase family. DnaB subfamily.</text>
</comment>
<keyword evidence="6 12" id="KW-0347">Helicase</keyword>
<evidence type="ECO:0000256" key="12">
    <source>
        <dbReference type="RuleBase" id="RU362085"/>
    </source>
</evidence>
<evidence type="ECO:0000256" key="4">
    <source>
        <dbReference type="ARBA" id="ARBA00022741"/>
    </source>
</evidence>
<dbReference type="GO" id="GO:0005829">
    <property type="term" value="C:cytosol"/>
    <property type="evidence" value="ECO:0007669"/>
    <property type="project" value="TreeGrafter"/>
</dbReference>
<evidence type="ECO:0000256" key="3">
    <source>
        <dbReference type="ARBA" id="ARBA00022705"/>
    </source>
</evidence>
<evidence type="ECO:0000256" key="5">
    <source>
        <dbReference type="ARBA" id="ARBA00022801"/>
    </source>
</evidence>
<proteinExistence type="inferred from homology"/>
<feature type="domain" description="SF4 helicase" evidence="13">
    <location>
        <begin position="180"/>
        <end position="448"/>
    </location>
</feature>
<dbReference type="InterPro" id="IPR007694">
    <property type="entry name" value="DNA_helicase_DnaB-like_C"/>
</dbReference>
<evidence type="ECO:0000256" key="1">
    <source>
        <dbReference type="ARBA" id="ARBA00008428"/>
    </source>
</evidence>
<dbReference type="CDD" id="cd00984">
    <property type="entry name" value="DnaB_C"/>
    <property type="match status" value="1"/>
</dbReference>
<evidence type="ECO:0000259" key="13">
    <source>
        <dbReference type="PROSITE" id="PS51199"/>
    </source>
</evidence>
<dbReference type="PANTHER" id="PTHR30153">
    <property type="entry name" value="REPLICATIVE DNA HELICASE DNAB"/>
    <property type="match status" value="1"/>
</dbReference>
<dbReference type="RefSeq" id="WP_057515070.1">
    <property type="nucleotide sequence ID" value="NZ_CZLL01000002.1"/>
</dbReference>
<comment type="caution">
    <text evidence="14">The sequence shown here is derived from an EMBL/GenBank/DDBJ whole genome shotgun (WGS) entry which is preliminary data.</text>
</comment>
<dbReference type="AlphaFoldDB" id="A0A5T4EFJ7"/>
<comment type="function">
    <text evidence="12">The main replicative DNA helicase, it participates in initiation and elongation during chromosome replication. Travels ahead of the DNA replisome, separating dsDNA into templates for DNA synthesis. A processive ATP-dependent 5'-3' DNA helicase it has DNA-dependent ATPase activity.</text>
</comment>
<dbReference type="Gene3D" id="1.10.860.10">
    <property type="entry name" value="DNAb Helicase, Chain A"/>
    <property type="match status" value="1"/>
</dbReference>
<name>A0A5T4EFJ7_SALET</name>
<dbReference type="GO" id="GO:0043139">
    <property type="term" value="F:5'-3' DNA helicase activity"/>
    <property type="evidence" value="ECO:0007669"/>
    <property type="project" value="UniProtKB-EC"/>
</dbReference>
<keyword evidence="9" id="KW-0413">Isomerase</keyword>
<dbReference type="InterPro" id="IPR007693">
    <property type="entry name" value="DNA_helicase_DnaB-like_N"/>
</dbReference>
<evidence type="ECO:0000256" key="6">
    <source>
        <dbReference type="ARBA" id="ARBA00022806"/>
    </source>
</evidence>
<keyword evidence="2 12" id="KW-0639">Primosome</keyword>
<dbReference type="PROSITE" id="PS51199">
    <property type="entry name" value="SF4_HELICASE"/>
    <property type="match status" value="1"/>
</dbReference>
<dbReference type="GO" id="GO:0016787">
    <property type="term" value="F:hydrolase activity"/>
    <property type="evidence" value="ECO:0007669"/>
    <property type="project" value="UniProtKB-KW"/>
</dbReference>
<evidence type="ECO:0000256" key="2">
    <source>
        <dbReference type="ARBA" id="ARBA00022515"/>
    </source>
</evidence>
<dbReference type="EMBL" id="AAFIJN010000004">
    <property type="protein sequence ID" value="EBG2888393.1"/>
    <property type="molecule type" value="Genomic_DNA"/>
</dbReference>
<evidence type="ECO:0000256" key="10">
    <source>
        <dbReference type="ARBA" id="ARBA00048954"/>
    </source>
</evidence>
<dbReference type="GO" id="GO:0003677">
    <property type="term" value="F:DNA binding"/>
    <property type="evidence" value="ECO:0007669"/>
    <property type="project" value="UniProtKB-UniRule"/>
</dbReference>
<evidence type="ECO:0000256" key="8">
    <source>
        <dbReference type="ARBA" id="ARBA00023125"/>
    </source>
</evidence>
<dbReference type="GO" id="GO:1990077">
    <property type="term" value="C:primosome complex"/>
    <property type="evidence" value="ECO:0007669"/>
    <property type="project" value="UniProtKB-UniRule"/>
</dbReference>
<evidence type="ECO:0000256" key="9">
    <source>
        <dbReference type="ARBA" id="ARBA00023235"/>
    </source>
</evidence>
<evidence type="ECO:0000256" key="11">
    <source>
        <dbReference type="NCBIfam" id="TIGR00665"/>
    </source>
</evidence>
<dbReference type="Pfam" id="PF03796">
    <property type="entry name" value="DnaB_C"/>
    <property type="match status" value="1"/>
</dbReference>
<dbReference type="Gene3D" id="3.40.50.300">
    <property type="entry name" value="P-loop containing nucleotide triphosphate hydrolases"/>
    <property type="match status" value="1"/>
</dbReference>
<dbReference type="EC" id="5.6.2.3" evidence="11 12"/>
<dbReference type="PANTHER" id="PTHR30153:SF2">
    <property type="entry name" value="REPLICATIVE DNA HELICASE"/>
    <property type="match status" value="1"/>
</dbReference>
<dbReference type="NCBIfam" id="NF040583">
    <property type="entry name" value="dnaB_SPI-7_type"/>
    <property type="match status" value="1"/>
</dbReference>
<dbReference type="InterPro" id="IPR016136">
    <property type="entry name" value="DNA_helicase_N/primase_C"/>
</dbReference>
<gene>
    <name evidence="14" type="primary">dnaB</name>
    <name evidence="14" type="ORF">FIR23_04505</name>
</gene>
<keyword evidence="4 12" id="KW-0547">Nucleotide-binding</keyword>
<dbReference type="NCBIfam" id="TIGR00665">
    <property type="entry name" value="DnaB"/>
    <property type="match status" value="1"/>
</dbReference>
<dbReference type="Pfam" id="PF00772">
    <property type="entry name" value="DnaB"/>
    <property type="match status" value="1"/>
</dbReference>
<evidence type="ECO:0000256" key="7">
    <source>
        <dbReference type="ARBA" id="ARBA00022840"/>
    </source>
</evidence>
<dbReference type="InterPro" id="IPR027417">
    <property type="entry name" value="P-loop_NTPase"/>
</dbReference>
<evidence type="ECO:0000313" key="14">
    <source>
        <dbReference type="EMBL" id="EBG2888393.1"/>
    </source>
</evidence>
<dbReference type="SUPFAM" id="SSF48024">
    <property type="entry name" value="N-terminal domain of DnaB helicase"/>
    <property type="match status" value="1"/>
</dbReference>
<dbReference type="GO" id="GO:0006269">
    <property type="term" value="P:DNA replication, synthesis of primer"/>
    <property type="evidence" value="ECO:0007669"/>
    <property type="project" value="UniProtKB-UniRule"/>
</dbReference>
<dbReference type="InterPro" id="IPR007692">
    <property type="entry name" value="DNA_helicase_DnaB"/>
</dbReference>
<protein>
    <recommendedName>
        <fullName evidence="11 12">Replicative DNA helicase</fullName>
        <ecNumber evidence="11 12">5.6.2.3</ecNumber>
    </recommendedName>
</protein>
<keyword evidence="7 12" id="KW-0067">ATP-binding</keyword>